<evidence type="ECO:0000313" key="1">
    <source>
        <dbReference type="EMBL" id="BBC31002.1"/>
    </source>
</evidence>
<reference evidence="1 2" key="2">
    <citation type="journal article" date="2023" name="ChemBioChem">
        <title>Acyltransferase Domain Exchange between Two Independent Type I Polyketide Synthases in the Same Producer Strain of Macrolide Antibiotics.</title>
        <authorList>
            <person name="Kudo F."/>
            <person name="Kishikawa K."/>
            <person name="Tsuboi K."/>
            <person name="Kido T."/>
            <person name="Usui T."/>
            <person name="Hashimoto J."/>
            <person name="Shin-Ya K."/>
            <person name="Miyanaga A."/>
            <person name="Eguchi T."/>
        </authorList>
    </citation>
    <scope>NUCLEOTIDE SEQUENCE [LARGE SCALE GENOMIC DNA]</scope>
    <source>
        <strain evidence="1 2">A-8890</strain>
    </source>
</reference>
<protein>
    <submittedName>
        <fullName evidence="1">Uncharacterized protein</fullName>
    </submittedName>
</protein>
<dbReference type="EMBL" id="AP018448">
    <property type="protein sequence ID" value="BBC31002.1"/>
    <property type="molecule type" value="Genomic_DNA"/>
</dbReference>
<reference evidence="1 2" key="1">
    <citation type="journal article" date="2010" name="ChemBioChem">
        <title>Cloning and characterization of the biosynthetic gene cluster of 16-membered macrolide antibiotic FD-891: involvement of a dual functional cytochrome P450 monooxygenase catalyzing epoxidation and hydroxylation.</title>
        <authorList>
            <person name="Kudo F."/>
            <person name="Motegi A."/>
            <person name="Mizoue K."/>
            <person name="Eguchi T."/>
        </authorList>
    </citation>
    <scope>NUCLEOTIDE SEQUENCE [LARGE SCALE GENOMIC DNA]</scope>
    <source>
        <strain evidence="1 2">A-8890</strain>
    </source>
</reference>
<keyword evidence="2" id="KW-1185">Reference proteome</keyword>
<dbReference type="SUPFAM" id="SSF49478">
    <property type="entry name" value="Cna protein B-type domain"/>
    <property type="match status" value="1"/>
</dbReference>
<name>A0ABM7F543_9ACTN</name>
<accession>A0ABM7F543</accession>
<gene>
    <name evidence="1" type="ORF">SGFS_022960</name>
</gene>
<dbReference type="Proteomes" id="UP001321542">
    <property type="component" value="Chromosome"/>
</dbReference>
<sequence>MPQAVVTLISLGGRQVGRVVTHPDGSYTVDAPGAGNYVRQDGGYAFTDLDGGEYTAMAAGHPPKVTNRG</sequence>
<organism evidence="1 2">
    <name type="scientific">Streptomyces graminofaciens</name>
    <dbReference type="NCBI Taxonomy" id="68212"/>
    <lineage>
        <taxon>Bacteria</taxon>
        <taxon>Bacillati</taxon>
        <taxon>Actinomycetota</taxon>
        <taxon>Actinomycetes</taxon>
        <taxon>Kitasatosporales</taxon>
        <taxon>Streptomycetaceae</taxon>
        <taxon>Streptomyces</taxon>
    </lineage>
</organism>
<proteinExistence type="predicted"/>
<evidence type="ECO:0000313" key="2">
    <source>
        <dbReference type="Proteomes" id="UP001321542"/>
    </source>
</evidence>